<keyword evidence="3" id="KW-1185">Reference proteome</keyword>
<accession>A0ABP7R0Z2</accession>
<name>A0ABP7R0Z2_9BACT</name>
<evidence type="ECO:0000313" key="3">
    <source>
        <dbReference type="Proteomes" id="UP001501556"/>
    </source>
</evidence>
<proteinExistence type="predicted"/>
<organism evidence="2 3">
    <name type="scientific">Hymenobacter antarcticus</name>
    <dbReference type="NCBI Taxonomy" id="486270"/>
    <lineage>
        <taxon>Bacteria</taxon>
        <taxon>Pseudomonadati</taxon>
        <taxon>Bacteroidota</taxon>
        <taxon>Cytophagia</taxon>
        <taxon>Cytophagales</taxon>
        <taxon>Hymenobacteraceae</taxon>
        <taxon>Hymenobacter</taxon>
    </lineage>
</organism>
<comment type="caution">
    <text evidence="2">The sequence shown here is derived from an EMBL/GenBank/DDBJ whole genome shotgun (WGS) entry which is preliminary data.</text>
</comment>
<evidence type="ECO:0000313" key="2">
    <source>
        <dbReference type="EMBL" id="GAA3990611.1"/>
    </source>
</evidence>
<evidence type="ECO:0000259" key="1">
    <source>
        <dbReference type="Pfam" id="PF07463"/>
    </source>
</evidence>
<gene>
    <name evidence="2" type="ORF">GCM10022407_38890</name>
</gene>
<dbReference type="RefSeq" id="WP_345127138.1">
    <property type="nucleotide sequence ID" value="NZ_BAABDI010000040.1"/>
</dbReference>
<sequence length="225" mass="24917">MSSLTPALRAGDTVTIPGFARTGLSEYAVVVEVMTDGAIELDNGQVLLANALVPVATSEVWLPVAGFADRYRVSSYGKVVSLRYKRTTRVRLMRMSGASRYPSVTLCNEATIIQVGLNRLVAQHFLAPPADARQTFVLPRDGNHLNLRVDNLQWVYPYKAADEAMAAYLYHVGERHHNSRLSTAEVAQVRHLAAQGTTQKTIAQRFNVSRPAISLIVNRHTRRYA</sequence>
<feature type="domain" description="NUMOD4" evidence="1">
    <location>
        <begin position="59"/>
        <end position="106"/>
    </location>
</feature>
<dbReference type="EMBL" id="BAABDI010000040">
    <property type="protein sequence ID" value="GAA3990611.1"/>
    <property type="molecule type" value="Genomic_DNA"/>
</dbReference>
<dbReference type="InterPro" id="IPR010902">
    <property type="entry name" value="NUMOD4"/>
</dbReference>
<dbReference type="InterPro" id="IPR044925">
    <property type="entry name" value="His-Me_finger_sf"/>
</dbReference>
<dbReference type="Pfam" id="PF07463">
    <property type="entry name" value="NUMOD4"/>
    <property type="match status" value="1"/>
</dbReference>
<dbReference type="SUPFAM" id="SSF54060">
    <property type="entry name" value="His-Me finger endonucleases"/>
    <property type="match status" value="1"/>
</dbReference>
<protein>
    <recommendedName>
        <fullName evidence="1">NUMOD4 domain-containing protein</fullName>
    </recommendedName>
</protein>
<dbReference type="Gene3D" id="3.90.75.20">
    <property type="match status" value="1"/>
</dbReference>
<reference evidence="3" key="1">
    <citation type="journal article" date="2019" name="Int. J. Syst. Evol. Microbiol.">
        <title>The Global Catalogue of Microorganisms (GCM) 10K type strain sequencing project: providing services to taxonomists for standard genome sequencing and annotation.</title>
        <authorList>
            <consortium name="The Broad Institute Genomics Platform"/>
            <consortium name="The Broad Institute Genome Sequencing Center for Infectious Disease"/>
            <person name="Wu L."/>
            <person name="Ma J."/>
        </authorList>
    </citation>
    <scope>NUCLEOTIDE SEQUENCE [LARGE SCALE GENOMIC DNA]</scope>
    <source>
        <strain evidence="3">JCM 17217</strain>
    </source>
</reference>
<dbReference type="Proteomes" id="UP001501556">
    <property type="component" value="Unassembled WGS sequence"/>
</dbReference>